<evidence type="ECO:0000256" key="1">
    <source>
        <dbReference type="SAM" id="Coils"/>
    </source>
</evidence>
<dbReference type="Gene3D" id="3.30.420.10">
    <property type="entry name" value="Ribonuclease H-like superfamily/Ribonuclease H"/>
    <property type="match status" value="1"/>
</dbReference>
<dbReference type="InterPro" id="IPR043502">
    <property type="entry name" value="DNA/RNA_pol_sf"/>
</dbReference>
<gene>
    <name evidence="2" type="ORF">LAZ67_15000492</name>
</gene>
<dbReference type="InterPro" id="IPR036397">
    <property type="entry name" value="RNaseH_sf"/>
</dbReference>
<dbReference type="Pfam" id="PF05380">
    <property type="entry name" value="Peptidase_A17"/>
    <property type="match status" value="1"/>
</dbReference>
<dbReference type="PANTHER" id="PTHR47331">
    <property type="entry name" value="PHD-TYPE DOMAIN-CONTAINING PROTEIN"/>
    <property type="match status" value="1"/>
</dbReference>
<evidence type="ECO:0000313" key="3">
    <source>
        <dbReference type="Proteomes" id="UP001235939"/>
    </source>
</evidence>
<sequence>MLDDENTTIQELEKEQDLVKQYENNFLRTEKKVNEYLNPKGNDQHYQGDVASIRSSPEKSTSCRLPKIALKVHDGTSLEWLGWWSQFEAIHENPSLSEVDKFHYLIQSMKVGTRSERLVKSYPLTEANYPKVIEALRDRFGDKFPASNEYSVSRNWDPNDREITSPKDPPAPINGQEVEFAEMHERTAIPKALLATALIRIVNPHGNGVLARALLDQGSQSSFIQRDLLQHLNVPTCGVNAQVYGINNTKGELIEELASFTLESLTEPGWTLPMEALVVGRMTGLLPTKDLCLDIRSSWKVLPLADPQFEKCGKVDVILGADVYGRLLLPDLRLCDRTHQRKIAFWSRKYGFPSTFCGNLSKNTSSNTRLGWVLSGELPKGDQTSPHLVYNIRVKYEDHLDKLLQRFWEIEEIPSRPTESEEDEFCRNLYKREVQRTPGGRYIVPLPFNPKIPSENLFGKSFPTCVQRQLALERRLVRDAPLREEYCSFMRDYVELGHMTPLSEFSAIDTEGCCFIPHHAVRGNQTDKRKLRVVFDASTKTSSGWSLNDRLYTGPKLQTDILTILINWRRHKVVMLADIEKMYRQIMVRPQDAKRQRILRRESPDDRLKPYQLNTVTYGTSPAPFLALQTLLQLARDDEEKYPRAAEVIRAETYVDDIITGAENSVEALSLQKELIGLLKGGGFFLNKWASNDPVILNQIPEESRLQKIMFENVEVVKALGLGWNPREDSFIYDLQDPNTTEEITKRQMHSFVARLYDPIGWLAPVVIIGKIFIQKLWVTGAKWDESLDGYIRELWRKFHIHFLGTTRQLRLEFYMARDQMSEIAEIFANDGTEWKFNPPGAPHFGGLWEAGIKCFKYHFRRILGETLLTYEELLTLIVQIEYCLNSRPLGPISSDPNYLVALTPAHFLLTSQSYCAPEEDLLNVGVQLLPRWKMVQKM</sequence>
<proteinExistence type="predicted"/>
<feature type="coiled-coil region" evidence="1">
    <location>
        <begin position="5"/>
        <end position="32"/>
    </location>
</feature>
<evidence type="ECO:0000313" key="2">
    <source>
        <dbReference type="EMBL" id="UYV77319.1"/>
    </source>
</evidence>
<dbReference type="Pfam" id="PF03564">
    <property type="entry name" value="DUF1759"/>
    <property type="match status" value="1"/>
</dbReference>
<keyword evidence="3" id="KW-1185">Reference proteome</keyword>
<reference evidence="2 3" key="1">
    <citation type="submission" date="2022-01" db="EMBL/GenBank/DDBJ databases">
        <title>A chromosomal length assembly of Cordylochernes scorpioides.</title>
        <authorList>
            <person name="Zeh D."/>
            <person name="Zeh J."/>
        </authorList>
    </citation>
    <scope>NUCLEOTIDE SEQUENCE [LARGE SCALE GENOMIC DNA]</scope>
    <source>
        <strain evidence="2">IN4F17</strain>
        <tissue evidence="2">Whole Body</tissue>
    </source>
</reference>
<evidence type="ECO:0008006" key="4">
    <source>
        <dbReference type="Google" id="ProtNLM"/>
    </source>
</evidence>
<dbReference type="SUPFAM" id="SSF56672">
    <property type="entry name" value="DNA/RNA polymerases"/>
    <property type="match status" value="1"/>
</dbReference>
<dbReference type="InterPro" id="IPR005312">
    <property type="entry name" value="DUF1759"/>
</dbReference>
<protein>
    <recommendedName>
        <fullName evidence="4">Reverse transcriptase domain-containing protein</fullName>
    </recommendedName>
</protein>
<dbReference type="EMBL" id="CP092877">
    <property type="protein sequence ID" value="UYV77319.1"/>
    <property type="molecule type" value="Genomic_DNA"/>
</dbReference>
<organism evidence="2 3">
    <name type="scientific">Cordylochernes scorpioides</name>
    <dbReference type="NCBI Taxonomy" id="51811"/>
    <lineage>
        <taxon>Eukaryota</taxon>
        <taxon>Metazoa</taxon>
        <taxon>Ecdysozoa</taxon>
        <taxon>Arthropoda</taxon>
        <taxon>Chelicerata</taxon>
        <taxon>Arachnida</taxon>
        <taxon>Pseudoscorpiones</taxon>
        <taxon>Cheliferoidea</taxon>
        <taxon>Chernetidae</taxon>
        <taxon>Cordylochernes</taxon>
    </lineage>
</organism>
<dbReference type="PANTHER" id="PTHR47331:SF5">
    <property type="entry name" value="RIBONUCLEASE H"/>
    <property type="match status" value="1"/>
</dbReference>
<name>A0ABY6L8W8_9ARAC</name>
<keyword evidence="1" id="KW-0175">Coiled coil</keyword>
<feature type="non-terminal residue" evidence="2">
    <location>
        <position position="1"/>
    </location>
</feature>
<dbReference type="InterPro" id="IPR008042">
    <property type="entry name" value="Retrotrans_Pao"/>
</dbReference>
<dbReference type="Proteomes" id="UP001235939">
    <property type="component" value="Chromosome 15"/>
</dbReference>
<accession>A0ABY6L8W8</accession>